<dbReference type="PANTHER" id="PTHR14224:SF1">
    <property type="entry name" value="PRAME LIKE, X-LINKED 1"/>
    <property type="match status" value="1"/>
</dbReference>
<dbReference type="InterPro" id="IPR050694">
    <property type="entry name" value="LRRC14/PRAME"/>
</dbReference>
<dbReference type="PANTHER" id="PTHR14224">
    <property type="entry name" value="SIMILAR TO PREFERENTIALLY EXPRESSED ANTIGEN IN MELANOMA-LIKE 3"/>
    <property type="match status" value="1"/>
</dbReference>
<sequence length="472" mass="53230">MDQKAIATLLKLAARSLLSNEPAAIHALEELPRDLFVPLFIEAFLGGHKKTVKAMVKVWPFRCLHIGALSVQESYYEILEAMIGGLQILSDQNSSSWGPKLRILDLRQDPDCGTTCSEISSTFPFCFQSCVYSQHSILKTEEAQHNVKCLGNVNSESEPPSTQKTMELLVDLSFNDTLRTKQFISFLQSKVEQSFGSLHICCRDLQIDKMSAHKSVLQFLDLGCIDHLELNQAYLNEVTTLLAQTIHLNSISLSNISFKRCKGEDFRTFLIQLGQLHNLQELSLALFCLTDQLHKLLSPHFSEIGFLFSLYRILPPQLDTLCLSFCGLSNRDITVLSQSSQATHLRLLNLSNNQIFSEVYEPFRTLLEKVAGTLQYLEINNCLITDSTLSAVIPALSHCTHLRVLSFAFNPITMPLLMDLLQHITCLMELKHVIYPVPVHCYEQWSFPGSLDQQKLAEVQAQLAAMLQVVER</sequence>
<dbReference type="InParanoid" id="D2I7N4"/>
<proteinExistence type="predicted"/>
<dbReference type="Gene3D" id="3.80.10.10">
    <property type="entry name" value="Ribonuclease Inhibitor"/>
    <property type="match status" value="1"/>
</dbReference>
<reference evidence="3" key="1">
    <citation type="journal article" date="2010" name="Nature">
        <title>The sequence and de novo assembly of the giant panda genome.</title>
        <authorList>
            <person name="Li R."/>
            <person name="Fan W."/>
            <person name="Tian G."/>
            <person name="Zhu H."/>
            <person name="He L."/>
            <person name="Cai J."/>
            <person name="Huang Q."/>
            <person name="Cai Q."/>
            <person name="Li B."/>
            <person name="Bai Y."/>
            <person name="Zhang Z."/>
            <person name="Zhang Y."/>
            <person name="Wang W."/>
            <person name="Li J."/>
            <person name="Wei F."/>
            <person name="Li H."/>
            <person name="Jian M."/>
            <person name="Li J."/>
            <person name="Zhang Z."/>
            <person name="Nielsen R."/>
            <person name="Li D."/>
            <person name="Gu W."/>
            <person name="Yang Z."/>
            <person name="Xuan Z."/>
            <person name="Ryder O.A."/>
            <person name="Leung F.C."/>
            <person name="Zhou Y."/>
            <person name="Cao J."/>
            <person name="Sun X."/>
            <person name="Fu Y."/>
            <person name="Fang X."/>
            <person name="Guo X."/>
            <person name="Wang B."/>
            <person name="Hou R."/>
            <person name="Shen F."/>
            <person name="Mu B."/>
            <person name="Ni P."/>
            <person name="Lin R."/>
            <person name="Qian W."/>
            <person name="Wang G."/>
            <person name="Yu C."/>
            <person name="Nie W."/>
            <person name="Wang J."/>
            <person name="Wu Z."/>
            <person name="Liang H."/>
            <person name="Min J."/>
            <person name="Wu Q."/>
            <person name="Cheng S."/>
            <person name="Ruan J."/>
            <person name="Wang M."/>
            <person name="Shi Z."/>
            <person name="Wen M."/>
            <person name="Liu B."/>
            <person name="Ren X."/>
            <person name="Zheng H."/>
            <person name="Dong D."/>
            <person name="Cook K."/>
            <person name="Shan G."/>
            <person name="Zhang H."/>
            <person name="Kosiol C."/>
            <person name="Xie X."/>
            <person name="Lu Z."/>
            <person name="Zheng H."/>
            <person name="Li Y."/>
            <person name="Steiner C.C."/>
            <person name="Lam T.T."/>
            <person name="Lin S."/>
            <person name="Zhang Q."/>
            <person name="Li G."/>
            <person name="Tian J."/>
            <person name="Gong T."/>
            <person name="Liu H."/>
            <person name="Zhang D."/>
            <person name="Fang L."/>
            <person name="Ye C."/>
            <person name="Zhang J."/>
            <person name="Hu W."/>
            <person name="Xu A."/>
            <person name="Ren Y."/>
            <person name="Zhang G."/>
            <person name="Bruford M.W."/>
            <person name="Li Q."/>
            <person name="Ma L."/>
            <person name="Guo Y."/>
            <person name="An N."/>
            <person name="Hu Y."/>
            <person name="Zheng Y."/>
            <person name="Shi Y."/>
            <person name="Li Z."/>
            <person name="Liu Q."/>
            <person name="Chen Y."/>
            <person name="Zhao J."/>
            <person name="Qu N."/>
            <person name="Zhao S."/>
            <person name="Tian F."/>
            <person name="Wang X."/>
            <person name="Wang H."/>
            <person name="Xu L."/>
            <person name="Liu X."/>
            <person name="Vinar T."/>
            <person name="Wang Y."/>
            <person name="Lam T.W."/>
            <person name="Yiu S.M."/>
            <person name="Liu S."/>
            <person name="Zhang H."/>
            <person name="Li D."/>
            <person name="Huang Y."/>
            <person name="Wang X."/>
            <person name="Yang G."/>
            <person name="Jiang Z."/>
            <person name="Wang J."/>
            <person name="Qin N."/>
            <person name="Li L."/>
            <person name="Li J."/>
            <person name="Bolund L."/>
            <person name="Kristiansen K."/>
            <person name="Wong G.K."/>
            <person name="Olson M."/>
            <person name="Zhang X."/>
            <person name="Li S."/>
            <person name="Yang H."/>
            <person name="Wang J."/>
            <person name="Wang J."/>
        </authorList>
    </citation>
    <scope>NUCLEOTIDE SEQUENCE [LARGE SCALE GENOMIC DNA]</scope>
</reference>
<keyword evidence="1" id="KW-0433">Leucine-rich repeat</keyword>
<feature type="non-terminal residue" evidence="3">
    <location>
        <position position="472"/>
    </location>
</feature>
<evidence type="ECO:0000256" key="2">
    <source>
        <dbReference type="ARBA" id="ARBA00022737"/>
    </source>
</evidence>
<name>D2I7N4_AILME</name>
<keyword evidence="2" id="KW-0677">Repeat</keyword>
<dbReference type="InterPro" id="IPR032675">
    <property type="entry name" value="LRR_dom_sf"/>
</dbReference>
<dbReference type="AlphaFoldDB" id="D2I7N4"/>
<evidence type="ECO:0000256" key="1">
    <source>
        <dbReference type="ARBA" id="ARBA00022614"/>
    </source>
</evidence>
<protein>
    <recommendedName>
        <fullName evidence="4">Melanoma antigen preferentially expressed in tumors-like</fullName>
    </recommendedName>
</protein>
<evidence type="ECO:0000313" key="3">
    <source>
        <dbReference type="EMBL" id="EFB22757.1"/>
    </source>
</evidence>
<evidence type="ECO:0008006" key="4">
    <source>
        <dbReference type="Google" id="ProtNLM"/>
    </source>
</evidence>
<dbReference type="SUPFAM" id="SSF52047">
    <property type="entry name" value="RNI-like"/>
    <property type="match status" value="1"/>
</dbReference>
<accession>D2I7N4</accession>
<organism evidence="3">
    <name type="scientific">Ailuropoda melanoleuca</name>
    <name type="common">Giant panda</name>
    <dbReference type="NCBI Taxonomy" id="9646"/>
    <lineage>
        <taxon>Eukaryota</taxon>
        <taxon>Metazoa</taxon>
        <taxon>Chordata</taxon>
        <taxon>Craniata</taxon>
        <taxon>Vertebrata</taxon>
        <taxon>Euteleostomi</taxon>
        <taxon>Mammalia</taxon>
        <taxon>Eutheria</taxon>
        <taxon>Laurasiatheria</taxon>
        <taxon>Carnivora</taxon>
        <taxon>Caniformia</taxon>
        <taxon>Ursidae</taxon>
        <taxon>Ailuropoda</taxon>
    </lineage>
</organism>
<dbReference type="GO" id="GO:0005737">
    <property type="term" value="C:cytoplasm"/>
    <property type="evidence" value="ECO:0007669"/>
    <property type="project" value="TreeGrafter"/>
</dbReference>
<gene>
    <name evidence="3" type="ORF">PANDA_021981</name>
</gene>
<dbReference type="EMBL" id="GL195473">
    <property type="protein sequence ID" value="EFB22757.1"/>
    <property type="molecule type" value="Genomic_DNA"/>
</dbReference>